<comment type="caution">
    <text evidence="1">The sequence shown here is derived from an EMBL/GenBank/DDBJ whole genome shotgun (WGS) entry which is preliminary data.</text>
</comment>
<evidence type="ECO:0000313" key="2">
    <source>
        <dbReference type="Proteomes" id="UP001320168"/>
    </source>
</evidence>
<dbReference type="Proteomes" id="UP001320168">
    <property type="component" value="Unassembled WGS sequence"/>
</dbReference>
<protein>
    <submittedName>
        <fullName evidence="1">DUF2971 domain-containing protein</fullName>
    </submittedName>
</protein>
<reference evidence="1 2" key="1">
    <citation type="journal article" date="2021" name="Front. Microbiol.">
        <title>Aerobic Denitrification and Heterotrophic Sulfur Oxidation in the Genus Halomonas Revealed by Six Novel Species Characterizations and Genome-Based Analysis.</title>
        <authorList>
            <person name="Wang L."/>
            <person name="Shao Z."/>
        </authorList>
    </citation>
    <scope>NUCLEOTIDE SEQUENCE [LARGE SCALE GENOMIC DNA]</scope>
    <source>
        <strain evidence="1 2">MCCC 1A11081</strain>
    </source>
</reference>
<dbReference type="RefSeq" id="WP_234271661.1">
    <property type="nucleotide sequence ID" value="NZ_JABFTX010000005.1"/>
</dbReference>
<accession>A0ABS9A8L3</accession>
<sequence length="297" mass="34451">MIRAHDKHHFYKYMSVETALKVISNHSLRWSTPLKFNDPFDHQIGFTFGFSGPEIGQALFREIEQIVFRGKTDFKEPTLLTQLALGLQGIAGRLPEEAIMKELWEATQEIAYNFPQNIERLHAAIQEHLTHSRVLCVSETNDNVVMWSHYAEEHRGLVLKLRCIDELDNTLLAARRVDYSREFPMFPSLDQYVRHLTGEDPIDLAALSWDVAFTKHTDWAYEKEWRVHMPLLHEPPGDGYTLLKENPSVFGAVYLGCRMTDEVREQILEAVEEHIPHAQVFQGKRSTSSFDLEFEEI</sequence>
<evidence type="ECO:0000313" key="1">
    <source>
        <dbReference type="EMBL" id="MCE8005148.1"/>
    </source>
</evidence>
<organism evidence="1 2">
    <name type="scientific">Billgrantia ethanolica</name>
    <dbReference type="NCBI Taxonomy" id="2733486"/>
    <lineage>
        <taxon>Bacteria</taxon>
        <taxon>Pseudomonadati</taxon>
        <taxon>Pseudomonadota</taxon>
        <taxon>Gammaproteobacteria</taxon>
        <taxon>Oceanospirillales</taxon>
        <taxon>Halomonadaceae</taxon>
        <taxon>Billgrantia</taxon>
    </lineage>
</organism>
<dbReference type="Pfam" id="PF11185">
    <property type="entry name" value="DUF2971"/>
    <property type="match status" value="1"/>
</dbReference>
<dbReference type="EMBL" id="JABFTX010000005">
    <property type="protein sequence ID" value="MCE8005148.1"/>
    <property type="molecule type" value="Genomic_DNA"/>
</dbReference>
<name>A0ABS9A8L3_9GAMM</name>
<keyword evidence="2" id="KW-1185">Reference proteome</keyword>
<gene>
    <name evidence="1" type="ORF">HOP53_20155</name>
</gene>
<dbReference type="InterPro" id="IPR021352">
    <property type="entry name" value="DUF2971"/>
</dbReference>
<proteinExistence type="predicted"/>